<name>A0A5C5X4R7_9PLAN</name>
<dbReference type="InterPro" id="IPR010281">
    <property type="entry name" value="DUF885"/>
</dbReference>
<proteinExistence type="predicted"/>
<sequence length="525" mass="61024">MEAIEKSHLADRAVLEALATIPVEELSEDERINHRLFHRKYQFQVDAHPFAWYLVPLTQRGGIQNAGSTADSLRFEKVADYDDWIARMEAFPKYMEQTLALMRRGAETGVIHPRVIMERIPGQIERQIVDDPKDQLFFKPFRDFPDSISESEQQQLTERAINAIEEHIVPSYARLQDFFLNEYLPKCHPQVGVWQVPNGDELYRLRCRQFTTTELTPTQIHTIGLSEVARIRGEMEQIIAELEFEGTFADFLEMLRTDPRFYYETSDELLLANLAVCKKIDPQLVKLFKRLPRIPYGVEAIPSHIAPDTTTAYYRPPSADGTRAGTYFVNLYRPEVRPKYEIEALSLHESVPGHHLQITLAQELEQLPRFRRFGGYTAFVEGWGLYAESLGEDLGLYQDPYSKFGQLTYEMWRAVRLVVDTGMHHQRWSRQQAIDFFAENTAKTMLDIENEIDRYISWPGQALAYKIGELKIQELRRKSEQELGDQFDIRDFHDVVLRNGAVTLDLLEEEVLSWIAETKQSQVEE</sequence>
<dbReference type="PANTHER" id="PTHR33361">
    <property type="entry name" value="GLR0591 PROTEIN"/>
    <property type="match status" value="1"/>
</dbReference>
<reference evidence="1 2" key="1">
    <citation type="submission" date="2019-02" db="EMBL/GenBank/DDBJ databases">
        <title>Deep-cultivation of Planctomycetes and their phenomic and genomic characterization uncovers novel biology.</title>
        <authorList>
            <person name="Wiegand S."/>
            <person name="Jogler M."/>
            <person name="Boedeker C."/>
            <person name="Pinto D."/>
            <person name="Vollmers J."/>
            <person name="Rivas-Marin E."/>
            <person name="Kohn T."/>
            <person name="Peeters S.H."/>
            <person name="Heuer A."/>
            <person name="Rast P."/>
            <person name="Oberbeckmann S."/>
            <person name="Bunk B."/>
            <person name="Jeske O."/>
            <person name="Meyerdierks A."/>
            <person name="Storesund J.E."/>
            <person name="Kallscheuer N."/>
            <person name="Luecker S."/>
            <person name="Lage O.M."/>
            <person name="Pohl T."/>
            <person name="Merkel B.J."/>
            <person name="Hornburger P."/>
            <person name="Mueller R.-W."/>
            <person name="Bruemmer F."/>
            <person name="Labrenz M."/>
            <person name="Spormann A.M."/>
            <person name="Op Den Camp H."/>
            <person name="Overmann J."/>
            <person name="Amann R."/>
            <person name="Jetten M.S.M."/>
            <person name="Mascher T."/>
            <person name="Medema M.H."/>
            <person name="Devos D.P."/>
            <person name="Kaster A.-K."/>
            <person name="Ovreas L."/>
            <person name="Rohde M."/>
            <person name="Galperin M.Y."/>
            <person name="Jogler C."/>
        </authorList>
    </citation>
    <scope>NUCLEOTIDE SEQUENCE [LARGE SCALE GENOMIC DNA]</scope>
    <source>
        <strain evidence="1 2">KOR42</strain>
    </source>
</reference>
<organism evidence="1 2">
    <name type="scientific">Thalassoglobus neptunius</name>
    <dbReference type="NCBI Taxonomy" id="1938619"/>
    <lineage>
        <taxon>Bacteria</taxon>
        <taxon>Pseudomonadati</taxon>
        <taxon>Planctomycetota</taxon>
        <taxon>Planctomycetia</taxon>
        <taxon>Planctomycetales</taxon>
        <taxon>Planctomycetaceae</taxon>
        <taxon>Thalassoglobus</taxon>
    </lineage>
</organism>
<dbReference type="Proteomes" id="UP000317243">
    <property type="component" value="Unassembled WGS sequence"/>
</dbReference>
<gene>
    <name evidence="1" type="ORF">KOR42_12570</name>
</gene>
<protein>
    <recommendedName>
        <fullName evidence="3">DUF885 domain-containing protein</fullName>
    </recommendedName>
</protein>
<accession>A0A5C5X4R7</accession>
<dbReference type="RefSeq" id="WP_197440905.1">
    <property type="nucleotide sequence ID" value="NZ_SIHI01000001.1"/>
</dbReference>
<dbReference type="PANTHER" id="PTHR33361:SF2">
    <property type="entry name" value="DUF885 DOMAIN-CONTAINING PROTEIN"/>
    <property type="match status" value="1"/>
</dbReference>
<comment type="caution">
    <text evidence="1">The sequence shown here is derived from an EMBL/GenBank/DDBJ whole genome shotgun (WGS) entry which is preliminary data.</text>
</comment>
<evidence type="ECO:0008006" key="3">
    <source>
        <dbReference type="Google" id="ProtNLM"/>
    </source>
</evidence>
<dbReference type="AlphaFoldDB" id="A0A5C5X4R7"/>
<evidence type="ECO:0000313" key="2">
    <source>
        <dbReference type="Proteomes" id="UP000317243"/>
    </source>
</evidence>
<dbReference type="Pfam" id="PF05960">
    <property type="entry name" value="DUF885"/>
    <property type="match status" value="1"/>
</dbReference>
<evidence type="ECO:0000313" key="1">
    <source>
        <dbReference type="EMBL" id="TWT57890.1"/>
    </source>
</evidence>
<dbReference type="EMBL" id="SIHI01000001">
    <property type="protein sequence ID" value="TWT57890.1"/>
    <property type="molecule type" value="Genomic_DNA"/>
</dbReference>
<keyword evidence="2" id="KW-1185">Reference proteome</keyword>